<reference evidence="1 2" key="1">
    <citation type="submission" date="2017-10" db="EMBL/GenBank/DDBJ databases">
        <title>Draft genome sequence of cellulolytic Actinomyces sp CtC72 isolated from cattle rumen fluid.</title>
        <authorList>
            <person name="Joshi A.J."/>
            <person name="Vasudevan G."/>
            <person name="Lanjekar V.B."/>
            <person name="Hivarkar S."/>
            <person name="Engineer A."/>
            <person name="Pore S.D."/>
            <person name="Dhakephalkar P.K."/>
            <person name="Dagar S."/>
        </authorList>
    </citation>
    <scope>NUCLEOTIDE SEQUENCE [LARGE SCALE GENOMIC DNA]</scope>
    <source>
        <strain evidence="2">CtC72</strain>
    </source>
</reference>
<name>A0ABX4MDE7_9ACTO</name>
<keyword evidence="2" id="KW-1185">Reference proteome</keyword>
<dbReference type="NCBIfam" id="TIGR01509">
    <property type="entry name" value="HAD-SF-IA-v3"/>
    <property type="match status" value="1"/>
</dbReference>
<dbReference type="InterPro" id="IPR023198">
    <property type="entry name" value="PGP-like_dom2"/>
</dbReference>
<gene>
    <name evidence="1" type="ORF">BW737_002255</name>
</gene>
<dbReference type="Proteomes" id="UP000194577">
    <property type="component" value="Unassembled WGS sequence"/>
</dbReference>
<dbReference type="InterPro" id="IPR006439">
    <property type="entry name" value="HAD-SF_hydro_IA"/>
</dbReference>
<dbReference type="InterPro" id="IPR036412">
    <property type="entry name" value="HAD-like_sf"/>
</dbReference>
<dbReference type="Gene3D" id="3.40.50.1000">
    <property type="entry name" value="HAD superfamily/HAD-like"/>
    <property type="match status" value="1"/>
</dbReference>
<sequence length="217" mass="23106">MYDLFHASSCLVSSGSARHGWNLVDSTAAVEAAWTAWSDDNGLDRAEVLAACHGPDAATTVRRFLPGLSEAEVAEHVMAHLERECADTAGVYPAGGALELVAWMDEQALPWAVVTNAHLRLARTRLGAAGIRPPTIVSFDDVERGKPHPEGYLLGARRLGVEPRRVAGVEDSAPGLEAVRAAGMVAVAVGGVWGADIVCRDLHELRRLLDMARGGVW</sequence>
<evidence type="ECO:0000313" key="2">
    <source>
        <dbReference type="Proteomes" id="UP000194577"/>
    </source>
</evidence>
<dbReference type="PANTHER" id="PTHR43481">
    <property type="entry name" value="FRUCTOSE-1-PHOSPHATE PHOSPHATASE"/>
    <property type="match status" value="1"/>
</dbReference>
<proteinExistence type="predicted"/>
<dbReference type="Gene3D" id="1.10.150.240">
    <property type="entry name" value="Putative phosphatase, domain 2"/>
    <property type="match status" value="1"/>
</dbReference>
<protein>
    <submittedName>
        <fullName evidence="1">Phosphatase</fullName>
    </submittedName>
</protein>
<dbReference type="EMBL" id="MTPX02000017">
    <property type="protein sequence ID" value="PHP53477.1"/>
    <property type="molecule type" value="Genomic_DNA"/>
</dbReference>
<dbReference type="SUPFAM" id="SSF56784">
    <property type="entry name" value="HAD-like"/>
    <property type="match status" value="1"/>
</dbReference>
<evidence type="ECO:0000313" key="1">
    <source>
        <dbReference type="EMBL" id="PHP53477.1"/>
    </source>
</evidence>
<comment type="caution">
    <text evidence="1">The sequence shown here is derived from an EMBL/GenBank/DDBJ whole genome shotgun (WGS) entry which is preliminary data.</text>
</comment>
<dbReference type="InterPro" id="IPR023214">
    <property type="entry name" value="HAD_sf"/>
</dbReference>
<dbReference type="PANTHER" id="PTHR43481:SF4">
    <property type="entry name" value="GLYCEROL-1-PHOSPHATE PHOSPHOHYDROLASE 1-RELATED"/>
    <property type="match status" value="1"/>
</dbReference>
<dbReference type="Pfam" id="PF00702">
    <property type="entry name" value="Hydrolase"/>
    <property type="match status" value="1"/>
</dbReference>
<dbReference type="InterPro" id="IPR051806">
    <property type="entry name" value="HAD-like_SPP"/>
</dbReference>
<accession>A0ABX4MDE7</accession>
<organism evidence="1 2">
    <name type="scientific">Actinomyces ruminis</name>
    <dbReference type="NCBI Taxonomy" id="1937003"/>
    <lineage>
        <taxon>Bacteria</taxon>
        <taxon>Bacillati</taxon>
        <taxon>Actinomycetota</taxon>
        <taxon>Actinomycetes</taxon>
        <taxon>Actinomycetales</taxon>
        <taxon>Actinomycetaceae</taxon>
        <taxon>Actinomyces</taxon>
    </lineage>
</organism>